<sequence length="65" mass="7291">MTGVLESFLKHHIQFNWKLIQQGIENGEFKADHVEQLAVIIESTIIGLSRLSSGLDRGALLLLYV</sequence>
<keyword evidence="3" id="KW-1185">Reference proteome</keyword>
<dbReference type="SUPFAM" id="SSF48498">
    <property type="entry name" value="Tetracyclin repressor-like, C-terminal domain"/>
    <property type="match status" value="1"/>
</dbReference>
<gene>
    <name evidence="2" type="ORF">ACFQ5D_20010</name>
</gene>
<dbReference type="RefSeq" id="WP_229525762.1">
    <property type="nucleotide sequence ID" value="NZ_JAFFQR010000105.1"/>
</dbReference>
<evidence type="ECO:0000313" key="2">
    <source>
        <dbReference type="EMBL" id="MFD1463595.1"/>
    </source>
</evidence>
<name>A0ABW4DG20_9BACL</name>
<dbReference type="Proteomes" id="UP001597340">
    <property type="component" value="Unassembled WGS sequence"/>
</dbReference>
<evidence type="ECO:0000313" key="3">
    <source>
        <dbReference type="Proteomes" id="UP001597340"/>
    </source>
</evidence>
<reference evidence="3" key="1">
    <citation type="journal article" date="2019" name="Int. J. Syst. Evol. Microbiol.">
        <title>The Global Catalogue of Microorganisms (GCM) 10K type strain sequencing project: providing services to taxonomists for standard genome sequencing and annotation.</title>
        <authorList>
            <consortium name="The Broad Institute Genomics Platform"/>
            <consortium name="The Broad Institute Genome Sequencing Center for Infectious Disease"/>
            <person name="Wu L."/>
            <person name="Ma J."/>
        </authorList>
    </citation>
    <scope>NUCLEOTIDE SEQUENCE [LARGE SCALE GENOMIC DNA]</scope>
    <source>
        <strain evidence="3">CCM 9147</strain>
    </source>
</reference>
<dbReference type="InterPro" id="IPR036271">
    <property type="entry name" value="Tet_transcr_reg_TetR-rel_C_sf"/>
</dbReference>
<feature type="domain" description="Transcription regulator QacR C-terminal" evidence="1">
    <location>
        <begin position="12"/>
        <end position="58"/>
    </location>
</feature>
<dbReference type="Pfam" id="PF08360">
    <property type="entry name" value="TetR_C_5"/>
    <property type="match status" value="1"/>
</dbReference>
<dbReference type="EMBL" id="JBHTNZ010000037">
    <property type="protein sequence ID" value="MFD1463595.1"/>
    <property type="molecule type" value="Genomic_DNA"/>
</dbReference>
<comment type="caution">
    <text evidence="2">The sequence shown here is derived from an EMBL/GenBank/DDBJ whole genome shotgun (WGS) entry which is preliminary data.</text>
</comment>
<organism evidence="2 3">
    <name type="scientific">Paenibacillus farraposensis</name>
    <dbReference type="NCBI Taxonomy" id="2807095"/>
    <lineage>
        <taxon>Bacteria</taxon>
        <taxon>Bacillati</taxon>
        <taxon>Bacillota</taxon>
        <taxon>Bacilli</taxon>
        <taxon>Bacillales</taxon>
        <taxon>Paenibacillaceae</taxon>
        <taxon>Paenibacillus</taxon>
    </lineage>
</organism>
<dbReference type="Gene3D" id="1.10.357.10">
    <property type="entry name" value="Tetracycline Repressor, domain 2"/>
    <property type="match status" value="1"/>
</dbReference>
<accession>A0ABW4DG20</accession>
<protein>
    <submittedName>
        <fullName evidence="2">TetR family transcriptional regulator C-terminal domain-containing protein</fullName>
    </submittedName>
</protein>
<proteinExistence type="predicted"/>
<evidence type="ECO:0000259" key="1">
    <source>
        <dbReference type="Pfam" id="PF08360"/>
    </source>
</evidence>
<dbReference type="InterPro" id="IPR013571">
    <property type="entry name" value="Tscrpt_reg_QacR_C"/>
</dbReference>